<organism evidence="2 3">
    <name type="scientific">Aeromonas bivalvium</name>
    <dbReference type="NCBI Taxonomy" id="440079"/>
    <lineage>
        <taxon>Bacteria</taxon>
        <taxon>Pseudomonadati</taxon>
        <taxon>Pseudomonadota</taxon>
        <taxon>Gammaproteobacteria</taxon>
        <taxon>Aeromonadales</taxon>
        <taxon>Aeromonadaceae</taxon>
        <taxon>Aeromonas</taxon>
    </lineage>
</organism>
<evidence type="ECO:0000259" key="1">
    <source>
        <dbReference type="Pfam" id="PF18270"/>
    </source>
</evidence>
<evidence type="ECO:0000313" key="2">
    <source>
        <dbReference type="EMBL" id="MFM4891693.1"/>
    </source>
</evidence>
<dbReference type="EMBL" id="JBGXBU010000001">
    <property type="protein sequence ID" value="MFM4891693.1"/>
    <property type="molecule type" value="Genomic_DNA"/>
</dbReference>
<dbReference type="GeneID" id="97218873"/>
<gene>
    <name evidence="2" type="ORF">ACEUDJ_02200</name>
</gene>
<dbReference type="Proteomes" id="UP001630969">
    <property type="component" value="Unassembled WGS sequence"/>
</dbReference>
<dbReference type="Pfam" id="PF18270">
    <property type="entry name" value="Evf"/>
    <property type="match status" value="1"/>
</dbReference>
<dbReference type="RefSeq" id="WP_408789018.1">
    <property type="nucleotide sequence ID" value="NZ_JBGXBU010000001.1"/>
</dbReference>
<evidence type="ECO:0000313" key="3">
    <source>
        <dbReference type="Proteomes" id="UP001630969"/>
    </source>
</evidence>
<sequence>MDVDRHHGKFSSACARVEFVDIDFNSPYAANVFDYEALNDPVIKQAFGAVIRSRARRRARRRIPSSTMTSRPSSPS</sequence>
<proteinExistence type="predicted"/>
<dbReference type="InterPro" id="IPR041576">
    <property type="entry name" value="Evf"/>
</dbReference>
<reference evidence="2 3" key="1">
    <citation type="submission" date="2024-09" db="EMBL/GenBank/DDBJ databases">
        <title>Aeromonas strains Genome sequencing and assembly.</title>
        <authorList>
            <person name="Hu X."/>
            <person name="Tang B."/>
        </authorList>
    </citation>
    <scope>NUCLEOTIDE SEQUENCE [LARGE SCALE GENOMIC DNA]</scope>
    <source>
        <strain evidence="2 3">NB23SCDHY001</strain>
    </source>
</reference>
<protein>
    <recommendedName>
        <fullName evidence="1">Virulence factor Evf domain-containing protein</fullName>
    </recommendedName>
</protein>
<comment type="caution">
    <text evidence="2">The sequence shown here is derived from an EMBL/GenBank/DDBJ whole genome shotgun (WGS) entry which is preliminary data.</text>
</comment>
<feature type="domain" description="Virulence factor Evf" evidence="1">
    <location>
        <begin position="2"/>
        <end position="54"/>
    </location>
</feature>
<name>A0ABW9GNZ9_9GAMM</name>
<keyword evidence="3" id="KW-1185">Reference proteome</keyword>
<accession>A0ABW9GNZ9</accession>